<evidence type="ECO:0000313" key="2">
    <source>
        <dbReference type="Proteomes" id="UP001234297"/>
    </source>
</evidence>
<organism evidence="1 2">
    <name type="scientific">Persea americana</name>
    <name type="common">Avocado</name>
    <dbReference type="NCBI Taxonomy" id="3435"/>
    <lineage>
        <taxon>Eukaryota</taxon>
        <taxon>Viridiplantae</taxon>
        <taxon>Streptophyta</taxon>
        <taxon>Embryophyta</taxon>
        <taxon>Tracheophyta</taxon>
        <taxon>Spermatophyta</taxon>
        <taxon>Magnoliopsida</taxon>
        <taxon>Magnoliidae</taxon>
        <taxon>Laurales</taxon>
        <taxon>Lauraceae</taxon>
        <taxon>Persea</taxon>
    </lineage>
</organism>
<keyword evidence="2" id="KW-1185">Reference proteome</keyword>
<reference evidence="1 2" key="1">
    <citation type="journal article" date="2022" name="Hortic Res">
        <title>A haplotype resolved chromosomal level avocado genome allows analysis of novel avocado genes.</title>
        <authorList>
            <person name="Nath O."/>
            <person name="Fletcher S.J."/>
            <person name="Hayward A."/>
            <person name="Shaw L.M."/>
            <person name="Masouleh A.K."/>
            <person name="Furtado A."/>
            <person name="Henry R.J."/>
            <person name="Mitter N."/>
        </authorList>
    </citation>
    <scope>NUCLEOTIDE SEQUENCE [LARGE SCALE GENOMIC DNA]</scope>
    <source>
        <strain evidence="2">cv. Hass</strain>
    </source>
</reference>
<name>A0ACC2MF86_PERAE</name>
<dbReference type="EMBL" id="CM056810">
    <property type="protein sequence ID" value="KAJ8644441.1"/>
    <property type="molecule type" value="Genomic_DNA"/>
</dbReference>
<evidence type="ECO:0000313" key="1">
    <source>
        <dbReference type="EMBL" id="KAJ8644441.1"/>
    </source>
</evidence>
<comment type="caution">
    <text evidence="1">The sequence shown here is derived from an EMBL/GenBank/DDBJ whole genome shotgun (WGS) entry which is preliminary data.</text>
</comment>
<gene>
    <name evidence="1" type="ORF">MRB53_006189</name>
</gene>
<sequence>MYNGPRPPSTASRSTYQGPSQHVDHPIPIMACAVPGYLGPWHNTSHGQTQAGHGSWLSYVSPKSFKRLCPCLEIGETYVFIERTLDRQTKAKLRHRHTALVIAISLRQFDRERLLARGENRSGCRGSEDLELKMTAVENSQSSVLSSSNVDVDDHLEKSASSLLNHGEMEPKREFTEEEVRSILEVIASTGKFWHDWNILKEILSSRLKQVLAQYPESQMASDVIGPQLSSFSGETCQELVKRLDEALLCFIEGPPFTLQRICEILLTPQSIYSTLSKLALALEKNLLVTSTLIVCTEPYPSTAMQNTVEPEEGNQAPQAYPNEIENDVEAVISDGDEEMTVQKADEDNKHADMDAMEREMGENIAETSETSPKLTTISTPFDASPSTEKLNPATS</sequence>
<accession>A0ACC2MF86</accession>
<proteinExistence type="predicted"/>
<protein>
    <submittedName>
        <fullName evidence="1">Uncharacterized protein</fullName>
    </submittedName>
</protein>
<dbReference type="Proteomes" id="UP001234297">
    <property type="component" value="Chromosome 2"/>
</dbReference>